<evidence type="ECO:0000259" key="3">
    <source>
        <dbReference type="PROSITE" id="PS50222"/>
    </source>
</evidence>
<dbReference type="InterPro" id="IPR011992">
    <property type="entry name" value="EF-hand-dom_pair"/>
</dbReference>
<protein>
    <recommendedName>
        <fullName evidence="3">EF-hand domain-containing protein</fullName>
    </recommendedName>
</protein>
<dbReference type="Proteomes" id="UP001530400">
    <property type="component" value="Unassembled WGS sequence"/>
</dbReference>
<accession>A0ABD3NU29</accession>
<dbReference type="InterPro" id="IPR018247">
    <property type="entry name" value="EF_Hand_1_Ca_BS"/>
</dbReference>
<reference evidence="4 5" key="1">
    <citation type="submission" date="2024-10" db="EMBL/GenBank/DDBJ databases">
        <title>Updated reference genomes for cyclostephanoid diatoms.</title>
        <authorList>
            <person name="Roberts W.R."/>
            <person name="Alverson A.J."/>
        </authorList>
    </citation>
    <scope>NUCLEOTIDE SEQUENCE [LARGE SCALE GENOMIC DNA]</scope>
    <source>
        <strain evidence="4 5">AJA010-31</strain>
    </source>
</reference>
<evidence type="ECO:0000256" key="1">
    <source>
        <dbReference type="ARBA" id="ARBA00022837"/>
    </source>
</evidence>
<dbReference type="AlphaFoldDB" id="A0ABD3NU29"/>
<dbReference type="SUPFAM" id="SSF47473">
    <property type="entry name" value="EF-hand"/>
    <property type="match status" value="1"/>
</dbReference>
<dbReference type="Gene3D" id="1.10.238.10">
    <property type="entry name" value="EF-hand"/>
    <property type="match status" value="1"/>
</dbReference>
<dbReference type="InterPro" id="IPR002048">
    <property type="entry name" value="EF_hand_dom"/>
</dbReference>
<evidence type="ECO:0000313" key="4">
    <source>
        <dbReference type="EMBL" id="KAL3779409.1"/>
    </source>
</evidence>
<feature type="region of interest" description="Disordered" evidence="2">
    <location>
        <begin position="1"/>
        <end position="29"/>
    </location>
</feature>
<comment type="caution">
    <text evidence="4">The sequence shown here is derived from an EMBL/GenBank/DDBJ whole genome shotgun (WGS) entry which is preliminary data.</text>
</comment>
<dbReference type="EMBL" id="JALLPJ020000934">
    <property type="protein sequence ID" value="KAL3779409.1"/>
    <property type="molecule type" value="Genomic_DNA"/>
</dbReference>
<dbReference type="PROSITE" id="PS50222">
    <property type="entry name" value="EF_HAND_2"/>
    <property type="match status" value="2"/>
</dbReference>
<sequence length="297" mass="33208">MAIDPPAAHHQTENTTTTDHKISIDPDPTAPHPFEIALIRKLESKTKSVRDAFLLLDADGDGRISPCDVRTVLHNEFELDITLEQEQWIFSRFSNRSSDIDGCNSQVGMKYSEFAKYFNDVSNGTLTSSQAGSAAAVGFHIDGNGGVDHELPIHETLETKRRRLRHQLRQTLSAHSSRTHGGSGMKETSLYLAIDVHRSGKVTMQEFLDWLKSVGIEWDMNELKLIILGCNDTEDGKKLERHLFGTNNDGLECGKEAGMTEHEFAEFVESLDRDQIGDEENCVVKEPQDSKDVLVVE</sequence>
<dbReference type="Pfam" id="PF13202">
    <property type="entry name" value="EF-hand_5"/>
    <property type="match status" value="1"/>
</dbReference>
<keyword evidence="5" id="KW-1185">Reference proteome</keyword>
<evidence type="ECO:0000313" key="5">
    <source>
        <dbReference type="Proteomes" id="UP001530400"/>
    </source>
</evidence>
<name>A0ABD3NU29_9STRA</name>
<evidence type="ECO:0000256" key="2">
    <source>
        <dbReference type="SAM" id="MobiDB-lite"/>
    </source>
</evidence>
<organism evidence="4 5">
    <name type="scientific">Cyclotella atomus</name>
    <dbReference type="NCBI Taxonomy" id="382360"/>
    <lineage>
        <taxon>Eukaryota</taxon>
        <taxon>Sar</taxon>
        <taxon>Stramenopiles</taxon>
        <taxon>Ochrophyta</taxon>
        <taxon>Bacillariophyta</taxon>
        <taxon>Coscinodiscophyceae</taxon>
        <taxon>Thalassiosirophycidae</taxon>
        <taxon>Stephanodiscales</taxon>
        <taxon>Stephanodiscaceae</taxon>
        <taxon>Cyclotella</taxon>
    </lineage>
</organism>
<feature type="domain" description="EF-hand" evidence="3">
    <location>
        <begin position="44"/>
        <end position="79"/>
    </location>
</feature>
<dbReference type="PROSITE" id="PS00018">
    <property type="entry name" value="EF_HAND_1"/>
    <property type="match status" value="1"/>
</dbReference>
<proteinExistence type="predicted"/>
<feature type="domain" description="EF-hand" evidence="3">
    <location>
        <begin position="193"/>
        <end position="217"/>
    </location>
</feature>
<keyword evidence="1" id="KW-0106">Calcium</keyword>
<gene>
    <name evidence="4" type="ORF">ACHAWO_012373</name>
</gene>